<evidence type="ECO:0000313" key="2">
    <source>
        <dbReference type="EMBL" id="MBB3175570.1"/>
    </source>
</evidence>
<comment type="caution">
    <text evidence="3">The sequence shown here is derived from an EMBL/GenBank/DDBJ whole genome shotgun (WGS) entry which is preliminary data.</text>
</comment>
<feature type="domain" description="Cupin type-2" evidence="1">
    <location>
        <begin position="12"/>
        <end position="79"/>
    </location>
</feature>
<dbReference type="Proteomes" id="UP000565205">
    <property type="component" value="Unassembled WGS sequence"/>
</dbReference>
<dbReference type="EMBL" id="JABXXQ010000175">
    <property type="protein sequence ID" value="NVN30567.1"/>
    <property type="molecule type" value="Genomic_DNA"/>
</dbReference>
<dbReference type="EMBL" id="JACHXV010000047">
    <property type="protein sequence ID" value="MBB3175570.1"/>
    <property type="molecule type" value="Genomic_DNA"/>
</dbReference>
<gene>
    <name evidence="2" type="ORF">FHR90_003431</name>
    <name evidence="3" type="ORF">HUK83_09530</name>
</gene>
<dbReference type="InterPro" id="IPR014710">
    <property type="entry name" value="RmlC-like_jellyroll"/>
</dbReference>
<dbReference type="PANTHER" id="PTHR36440">
    <property type="entry name" value="PUTATIVE (AFU_ORTHOLOGUE AFUA_8G07350)-RELATED"/>
    <property type="match status" value="1"/>
</dbReference>
<dbReference type="Gene3D" id="2.60.120.10">
    <property type="entry name" value="Jelly Rolls"/>
    <property type="match status" value="1"/>
</dbReference>
<organism evidence="3 5">
    <name type="scientific">Endobacter medicaginis</name>
    <dbReference type="NCBI Taxonomy" id="1181271"/>
    <lineage>
        <taxon>Bacteria</taxon>
        <taxon>Pseudomonadati</taxon>
        <taxon>Pseudomonadota</taxon>
        <taxon>Alphaproteobacteria</taxon>
        <taxon>Acetobacterales</taxon>
        <taxon>Acetobacteraceae</taxon>
        <taxon>Endobacter</taxon>
    </lineage>
</organism>
<evidence type="ECO:0000313" key="5">
    <source>
        <dbReference type="Proteomes" id="UP000565205"/>
    </source>
</evidence>
<evidence type="ECO:0000259" key="1">
    <source>
        <dbReference type="Pfam" id="PF07883"/>
    </source>
</evidence>
<keyword evidence="4" id="KW-1185">Reference proteome</keyword>
<dbReference type="Pfam" id="PF07883">
    <property type="entry name" value="Cupin_2"/>
    <property type="match status" value="1"/>
</dbReference>
<name>A0A850NXB6_9PROT</name>
<reference evidence="3 5" key="1">
    <citation type="submission" date="2020-06" db="EMBL/GenBank/DDBJ databases">
        <title>Description of novel acetic acid bacteria.</title>
        <authorList>
            <person name="Sombolestani A."/>
        </authorList>
    </citation>
    <scope>NUCLEOTIDE SEQUENCE [LARGE SCALE GENOMIC DNA]</scope>
    <source>
        <strain evidence="3 5">LMG 26838</strain>
    </source>
</reference>
<dbReference type="PANTHER" id="PTHR36440:SF1">
    <property type="entry name" value="PUTATIVE (AFU_ORTHOLOGUE AFUA_8G07350)-RELATED"/>
    <property type="match status" value="1"/>
</dbReference>
<proteinExistence type="predicted"/>
<dbReference type="InterPro" id="IPR011051">
    <property type="entry name" value="RmlC_Cupin_sf"/>
</dbReference>
<dbReference type="SUPFAM" id="SSF51182">
    <property type="entry name" value="RmlC-like cupins"/>
    <property type="match status" value="1"/>
</dbReference>
<evidence type="ECO:0000313" key="4">
    <source>
        <dbReference type="Proteomes" id="UP000557688"/>
    </source>
</evidence>
<dbReference type="RefSeq" id="WP_176624203.1">
    <property type="nucleotide sequence ID" value="NZ_JABXXQ010000175.1"/>
</dbReference>
<dbReference type="InterPro" id="IPR013096">
    <property type="entry name" value="Cupin_2"/>
</dbReference>
<protein>
    <submittedName>
        <fullName evidence="3">Cupin domain-containing protein</fullName>
    </submittedName>
    <submittedName>
        <fullName evidence="2">Putative cupin superfamily protein</fullName>
    </submittedName>
</protein>
<reference evidence="2 4" key="2">
    <citation type="submission" date="2020-08" db="EMBL/GenBank/DDBJ databases">
        <title>Genomic Encyclopedia of Type Strains, Phase III (KMG-III): the genomes of soil and plant-associated and newly described type strains.</title>
        <authorList>
            <person name="Whitman W."/>
        </authorList>
    </citation>
    <scope>NUCLEOTIDE SEQUENCE [LARGE SCALE GENOMIC DNA]</scope>
    <source>
        <strain evidence="2 4">CECT 8088</strain>
    </source>
</reference>
<accession>A0A850NXB6</accession>
<dbReference type="InterPro" id="IPR053146">
    <property type="entry name" value="QDO-like"/>
</dbReference>
<dbReference type="Proteomes" id="UP000557688">
    <property type="component" value="Unassembled WGS sequence"/>
</dbReference>
<sequence>MSTKIVPVFLEFVFPPGEASPLHVHADEQETFYLLSGAMRFWVGGVVTDLLPGQTLTAPYAVPHAYRVTSATNAIALVITTGGKFERMVNEIGRSAEAPGLPVPNLPLPDDTARLASIAEANGITILGSPPI</sequence>
<dbReference type="AlphaFoldDB" id="A0A850NXB6"/>
<evidence type="ECO:0000313" key="3">
    <source>
        <dbReference type="EMBL" id="NVN30567.1"/>
    </source>
</evidence>